<dbReference type="GO" id="GO:0005886">
    <property type="term" value="C:plasma membrane"/>
    <property type="evidence" value="ECO:0007669"/>
    <property type="project" value="TreeGrafter"/>
</dbReference>
<keyword evidence="3 9" id="KW-0812">Transmembrane</keyword>
<keyword evidence="6 11" id="KW-0472">Membrane</keyword>
<comment type="similarity">
    <text evidence="2 9">Belongs to the G-protein coupled receptor 1 family.</text>
</comment>
<evidence type="ECO:0000256" key="7">
    <source>
        <dbReference type="ARBA" id="ARBA00023170"/>
    </source>
</evidence>
<keyword evidence="4 11" id="KW-1133">Transmembrane helix</keyword>
<evidence type="ECO:0000256" key="6">
    <source>
        <dbReference type="ARBA" id="ARBA00023136"/>
    </source>
</evidence>
<evidence type="ECO:0000256" key="1">
    <source>
        <dbReference type="ARBA" id="ARBA00004141"/>
    </source>
</evidence>
<dbReference type="Gene3D" id="1.20.1070.10">
    <property type="entry name" value="Rhodopsin 7-helix transmembrane proteins"/>
    <property type="match status" value="1"/>
</dbReference>
<evidence type="ECO:0000256" key="8">
    <source>
        <dbReference type="ARBA" id="ARBA00023224"/>
    </source>
</evidence>
<name>A0A914URK0_9BILA</name>
<dbReference type="PROSITE" id="PS00237">
    <property type="entry name" value="G_PROTEIN_RECEP_F1_1"/>
    <property type="match status" value="1"/>
</dbReference>
<feature type="transmembrane region" description="Helical" evidence="11">
    <location>
        <begin position="109"/>
        <end position="130"/>
    </location>
</feature>
<evidence type="ECO:0000256" key="11">
    <source>
        <dbReference type="SAM" id="Phobius"/>
    </source>
</evidence>
<dbReference type="PRINTS" id="PR01012">
    <property type="entry name" value="NRPEPTIDEYR"/>
</dbReference>
<sequence>MADSFSSSTSSVVDDMSCFTVDDTSFDYDYESLASITNASQCNCSVAWHAYLEPCFEVCDYPETPLPPIEEVLFPGVVYALVFLLGTIGNALVIFVVNRFRRMRNVTNLFLASLSTADLCLIWLCVPIMFIKYMSHAWFLGKFACYSLHYVQQFTCFCSVLTLTMISIERYLAIAYPMRSIWLSSIGRAKKVIALIWISSAVLAIPTALRMDYDHSTSLRGEPIYWCYREFPRHYPYRNELTRAYAVYEVFLLVIFPVFTMSVCYFRVARIVHSSSKDQTLKSIVAFSKAATDTVSYTSYSSIPLSNNIYRAPNRNPKPPATLQKRSSRIAETNKKQIVQMLIAIVVLYTICWTPTIVDELLTSFGYICRTSNTPLLKYMRMSLHALAYCQSCINPIVYAFMSQNFRNTFKVAFSRMRLTVQGGDYANRMHSVSSASVLSARAQQSHRLRRPSHDGPSVSINTCTLTVPLSRRRESQLTTRMTLSRDTSDVSIDRRLFGSIDDPTPVVRLLSPKLSTIAERKSALRSDRKSSVPVYVEHNGRMTIGGQDDQSTSDPSSPCTPSKPFAPISDATHINGIVVARSRLCLDLLTTAV</sequence>
<keyword evidence="5 9" id="KW-0297">G-protein coupled receptor</keyword>
<evidence type="ECO:0000259" key="12">
    <source>
        <dbReference type="PROSITE" id="PS50262"/>
    </source>
</evidence>
<dbReference type="PANTHER" id="PTHR45695">
    <property type="entry name" value="LEUCOKININ RECEPTOR-RELATED"/>
    <property type="match status" value="1"/>
</dbReference>
<feature type="transmembrane region" description="Helical" evidence="11">
    <location>
        <begin position="338"/>
        <end position="358"/>
    </location>
</feature>
<feature type="compositionally biased region" description="Low complexity" evidence="10">
    <location>
        <begin position="548"/>
        <end position="563"/>
    </location>
</feature>
<dbReference type="PROSITE" id="PS50262">
    <property type="entry name" value="G_PROTEIN_RECEP_F1_2"/>
    <property type="match status" value="1"/>
</dbReference>
<dbReference type="Proteomes" id="UP000887566">
    <property type="component" value="Unplaced"/>
</dbReference>
<accession>A0A914URK0</accession>
<feature type="region of interest" description="Disordered" evidence="10">
    <location>
        <begin position="540"/>
        <end position="568"/>
    </location>
</feature>
<dbReference type="PANTHER" id="PTHR45695:SF15">
    <property type="entry name" value="OPSIN RH2"/>
    <property type="match status" value="1"/>
</dbReference>
<dbReference type="Pfam" id="PF00001">
    <property type="entry name" value="7tm_1"/>
    <property type="match status" value="1"/>
</dbReference>
<keyword evidence="13" id="KW-1185">Reference proteome</keyword>
<evidence type="ECO:0000256" key="3">
    <source>
        <dbReference type="ARBA" id="ARBA00022692"/>
    </source>
</evidence>
<evidence type="ECO:0000256" key="2">
    <source>
        <dbReference type="ARBA" id="ARBA00010663"/>
    </source>
</evidence>
<dbReference type="InterPro" id="IPR000611">
    <property type="entry name" value="NPY_rcpt"/>
</dbReference>
<reference evidence="14" key="1">
    <citation type="submission" date="2022-11" db="UniProtKB">
        <authorList>
            <consortium name="WormBaseParasite"/>
        </authorList>
    </citation>
    <scope>IDENTIFICATION</scope>
</reference>
<evidence type="ECO:0000313" key="14">
    <source>
        <dbReference type="WBParaSite" id="PSAMB.scaffold1202size34455.g11661.t1"/>
    </source>
</evidence>
<evidence type="ECO:0000256" key="4">
    <source>
        <dbReference type="ARBA" id="ARBA00022989"/>
    </source>
</evidence>
<feature type="domain" description="G-protein coupled receptors family 1 profile" evidence="12">
    <location>
        <begin position="89"/>
        <end position="399"/>
    </location>
</feature>
<feature type="transmembrane region" description="Helical" evidence="11">
    <location>
        <begin position="72"/>
        <end position="97"/>
    </location>
</feature>
<dbReference type="GO" id="GO:0004983">
    <property type="term" value="F:neuropeptide Y receptor activity"/>
    <property type="evidence" value="ECO:0007669"/>
    <property type="project" value="InterPro"/>
</dbReference>
<dbReference type="WBParaSite" id="PSAMB.scaffold1202size34455.g11661.t1">
    <property type="protein sequence ID" value="PSAMB.scaffold1202size34455.g11661.t1"/>
    <property type="gene ID" value="PSAMB.scaffold1202size34455.g11661"/>
</dbReference>
<evidence type="ECO:0000256" key="5">
    <source>
        <dbReference type="ARBA" id="ARBA00023040"/>
    </source>
</evidence>
<comment type="subcellular location">
    <subcellularLocation>
        <location evidence="1">Membrane</location>
        <topology evidence="1">Multi-pass membrane protein</topology>
    </subcellularLocation>
</comment>
<dbReference type="InterPro" id="IPR017452">
    <property type="entry name" value="GPCR_Rhodpsn_7TM"/>
</dbReference>
<feature type="transmembrane region" description="Helical" evidence="11">
    <location>
        <begin position="192"/>
        <end position="209"/>
    </location>
</feature>
<feature type="transmembrane region" description="Helical" evidence="11">
    <location>
        <begin position="150"/>
        <end position="172"/>
    </location>
</feature>
<evidence type="ECO:0000313" key="13">
    <source>
        <dbReference type="Proteomes" id="UP000887566"/>
    </source>
</evidence>
<organism evidence="13 14">
    <name type="scientific">Plectus sambesii</name>
    <dbReference type="NCBI Taxonomy" id="2011161"/>
    <lineage>
        <taxon>Eukaryota</taxon>
        <taxon>Metazoa</taxon>
        <taxon>Ecdysozoa</taxon>
        <taxon>Nematoda</taxon>
        <taxon>Chromadorea</taxon>
        <taxon>Plectida</taxon>
        <taxon>Plectina</taxon>
        <taxon>Plectoidea</taxon>
        <taxon>Plectidae</taxon>
        <taxon>Plectus</taxon>
    </lineage>
</organism>
<dbReference type="CDD" id="cd15001">
    <property type="entry name" value="7tmA_GPRnna14-like"/>
    <property type="match status" value="1"/>
</dbReference>
<dbReference type="PRINTS" id="PR00237">
    <property type="entry name" value="GPCRRHODOPSN"/>
</dbReference>
<dbReference type="InterPro" id="IPR000276">
    <property type="entry name" value="GPCR_Rhodpsn"/>
</dbReference>
<evidence type="ECO:0000256" key="10">
    <source>
        <dbReference type="SAM" id="MobiDB-lite"/>
    </source>
</evidence>
<feature type="transmembrane region" description="Helical" evidence="11">
    <location>
        <begin position="245"/>
        <end position="268"/>
    </location>
</feature>
<dbReference type="SUPFAM" id="SSF81321">
    <property type="entry name" value="Family A G protein-coupled receptor-like"/>
    <property type="match status" value="1"/>
</dbReference>
<keyword evidence="7 9" id="KW-0675">Receptor</keyword>
<protein>
    <submittedName>
        <fullName evidence="14">G-protein coupled receptors family 1 profile domain-containing protein</fullName>
    </submittedName>
</protein>
<dbReference type="AlphaFoldDB" id="A0A914URK0"/>
<proteinExistence type="inferred from homology"/>
<keyword evidence="8 9" id="KW-0807">Transducer</keyword>
<evidence type="ECO:0000256" key="9">
    <source>
        <dbReference type="RuleBase" id="RU000688"/>
    </source>
</evidence>